<evidence type="ECO:0000313" key="2">
    <source>
        <dbReference type="Proteomes" id="UP001295794"/>
    </source>
</evidence>
<gene>
    <name evidence="1" type="ORF">MYCIT1_LOCUS17039</name>
</gene>
<proteinExistence type="predicted"/>
<name>A0AAD2H850_9AGAR</name>
<evidence type="ECO:0000313" key="1">
    <source>
        <dbReference type="EMBL" id="CAK5271754.1"/>
    </source>
</evidence>
<comment type="caution">
    <text evidence="1">The sequence shown here is derived from an EMBL/GenBank/DDBJ whole genome shotgun (WGS) entry which is preliminary data.</text>
</comment>
<organism evidence="1 2">
    <name type="scientific">Mycena citricolor</name>
    <dbReference type="NCBI Taxonomy" id="2018698"/>
    <lineage>
        <taxon>Eukaryota</taxon>
        <taxon>Fungi</taxon>
        <taxon>Dikarya</taxon>
        <taxon>Basidiomycota</taxon>
        <taxon>Agaricomycotina</taxon>
        <taxon>Agaricomycetes</taxon>
        <taxon>Agaricomycetidae</taxon>
        <taxon>Agaricales</taxon>
        <taxon>Marasmiineae</taxon>
        <taxon>Mycenaceae</taxon>
        <taxon>Mycena</taxon>
    </lineage>
</organism>
<dbReference type="AlphaFoldDB" id="A0AAD2H850"/>
<reference evidence="1" key="1">
    <citation type="submission" date="2023-11" db="EMBL/GenBank/DDBJ databases">
        <authorList>
            <person name="De Vega J J."/>
            <person name="De Vega J J."/>
        </authorList>
    </citation>
    <scope>NUCLEOTIDE SEQUENCE</scope>
</reference>
<dbReference type="EMBL" id="CAVNYO010000174">
    <property type="protein sequence ID" value="CAK5271754.1"/>
    <property type="molecule type" value="Genomic_DNA"/>
</dbReference>
<dbReference type="Proteomes" id="UP001295794">
    <property type="component" value="Unassembled WGS sequence"/>
</dbReference>
<sequence>GHFYGLANLCVFTDRGAVRLWLNLKRRAVTSSERDTGEVRLIVTGRCRSGPSPIIKHSHSCTVHIRSLAAANLSPCIIVSLQPASAFTELIAAVPEICDRALPTSTNQPSNRLGVLHMYRAGDFFWRADMWRRRVCKPKLRASFGHGHSATGASVWTCPTRRTYILESLHAGAPNANSDQCWWTSVRVIWSVISVHGHQSCMEVLHDIE</sequence>
<protein>
    <submittedName>
        <fullName evidence="1">Uncharacterized protein</fullName>
    </submittedName>
</protein>
<keyword evidence="2" id="KW-1185">Reference proteome</keyword>
<feature type="non-terminal residue" evidence="1">
    <location>
        <position position="1"/>
    </location>
</feature>
<accession>A0AAD2H850</accession>